<protein>
    <submittedName>
        <fullName evidence="2">Uncharacterized protein</fullName>
    </submittedName>
</protein>
<sequence>MKKSVVFLIAKQFFKKTFNSKGLLALLIIFLFILVYVTVDGWNAFEANHHTIEHHQDKARKSWEDNPDKHPHRMAHFGTFAFRTQHPLRIFDSGIESYTGNSIFLEAHRQNTANFSEASLSTGLVRFGDLNIAMLLQLILPLIIFFIGYAAISSEKESGTLKIYYTQGVSMKELLFGKSLGLFLIATLFFIPALLALWSIALVDDFHLENNAVVVRIILISICYILFYAILCCLTIIISGRSANSNKALLTLLGGWLLFFVIIPKTSQVLGNSIYPNLSKIEFRAEVEEEVSKKGDSHDPNDPHFNRLRDSILKVHNVTDVKDLPFNYSGFLMSKGEEQTALIYNQEQDKLIQSYKNQNSITNGLVIFNPYLAIKNLSMSLSGTDFTTYVGFLNQTEKYRYKQSQYMNELQMKFISNKATSSEGKVHVVGQEYWKSAPKFEYKFLSVSKTIKNQLLAFISLFVWLISSFIIMIKFSNRFKII</sequence>
<dbReference type="EMBL" id="LT899436">
    <property type="protein sequence ID" value="SNR14960.1"/>
    <property type="molecule type" value="Genomic_DNA"/>
</dbReference>
<dbReference type="Proteomes" id="UP000215214">
    <property type="component" value="Chromosome TJEJU"/>
</dbReference>
<name>A0A238U972_9FLAO</name>
<proteinExistence type="predicted"/>
<keyword evidence="1" id="KW-0812">Transmembrane</keyword>
<dbReference type="KEGG" id="tje:TJEJU_1212"/>
<feature type="transmembrane region" description="Helical" evidence="1">
    <location>
        <begin position="455"/>
        <end position="473"/>
    </location>
</feature>
<gene>
    <name evidence="2" type="ORF">TJEJU_1212</name>
</gene>
<evidence type="ECO:0000313" key="2">
    <source>
        <dbReference type="EMBL" id="SNR14960.1"/>
    </source>
</evidence>
<evidence type="ECO:0000313" key="3">
    <source>
        <dbReference type="Proteomes" id="UP000215214"/>
    </source>
</evidence>
<dbReference type="Pfam" id="PF12040">
    <property type="entry name" value="DUF3526"/>
    <property type="match status" value="1"/>
</dbReference>
<dbReference type="OrthoDB" id="184009at2"/>
<evidence type="ECO:0000256" key="1">
    <source>
        <dbReference type="SAM" id="Phobius"/>
    </source>
</evidence>
<dbReference type="InterPro" id="IPR021913">
    <property type="entry name" value="DUF3526"/>
</dbReference>
<reference evidence="2 3" key="1">
    <citation type="submission" date="2017-07" db="EMBL/GenBank/DDBJ databases">
        <authorList>
            <person name="Sun Z.S."/>
            <person name="Albrecht U."/>
            <person name="Echele G."/>
            <person name="Lee C.C."/>
        </authorList>
    </citation>
    <scope>NUCLEOTIDE SEQUENCE [LARGE SCALE GENOMIC DNA]</scope>
    <source>
        <strain evidence="3">type strain: KCTC 22618</strain>
    </source>
</reference>
<feature type="transmembrane region" description="Helical" evidence="1">
    <location>
        <begin position="132"/>
        <end position="152"/>
    </location>
</feature>
<feature type="transmembrane region" description="Helical" evidence="1">
    <location>
        <begin position="180"/>
        <end position="201"/>
    </location>
</feature>
<dbReference type="RefSeq" id="WP_095070313.1">
    <property type="nucleotide sequence ID" value="NZ_LT899436.1"/>
</dbReference>
<keyword evidence="1" id="KW-1133">Transmembrane helix</keyword>
<organism evidence="2 3">
    <name type="scientific">Tenacibaculum jejuense</name>
    <dbReference type="NCBI Taxonomy" id="584609"/>
    <lineage>
        <taxon>Bacteria</taxon>
        <taxon>Pseudomonadati</taxon>
        <taxon>Bacteroidota</taxon>
        <taxon>Flavobacteriia</taxon>
        <taxon>Flavobacteriales</taxon>
        <taxon>Flavobacteriaceae</taxon>
        <taxon>Tenacibaculum</taxon>
    </lineage>
</organism>
<dbReference type="AlphaFoldDB" id="A0A238U972"/>
<dbReference type="PANTHER" id="PTHR43471">
    <property type="entry name" value="ABC TRANSPORTER PERMEASE"/>
    <property type="match status" value="1"/>
</dbReference>
<feature type="transmembrane region" description="Helical" evidence="1">
    <location>
        <begin position="213"/>
        <end position="237"/>
    </location>
</feature>
<dbReference type="PANTHER" id="PTHR43471:SF1">
    <property type="entry name" value="ABC TRANSPORTER PERMEASE PROTEIN NOSY-RELATED"/>
    <property type="match status" value="1"/>
</dbReference>
<keyword evidence="3" id="KW-1185">Reference proteome</keyword>
<keyword evidence="1" id="KW-0472">Membrane</keyword>
<feature type="transmembrane region" description="Helical" evidence="1">
    <location>
        <begin position="21"/>
        <end position="39"/>
    </location>
</feature>
<feature type="transmembrane region" description="Helical" evidence="1">
    <location>
        <begin position="249"/>
        <end position="267"/>
    </location>
</feature>
<accession>A0A238U972</accession>
<dbReference type="Pfam" id="PF12679">
    <property type="entry name" value="ABC2_membrane_2"/>
    <property type="match status" value="1"/>
</dbReference>